<dbReference type="OrthoDB" id="9806894at2"/>
<comment type="caution">
    <text evidence="7">The sequence shown here is derived from an EMBL/GenBank/DDBJ whole genome shotgun (WGS) entry which is preliminary data.</text>
</comment>
<gene>
    <name evidence="7" type="ORF">DLJ53_25075</name>
</gene>
<dbReference type="RefSeq" id="WP_111350374.1">
    <property type="nucleotide sequence ID" value="NZ_QHHQ01000006.1"/>
</dbReference>
<dbReference type="GO" id="GO:0009403">
    <property type="term" value="P:toxin biosynthetic process"/>
    <property type="evidence" value="ECO:0007669"/>
    <property type="project" value="InterPro"/>
</dbReference>
<feature type="compositionally biased region" description="Polar residues" evidence="5">
    <location>
        <begin position="240"/>
        <end position="257"/>
    </location>
</feature>
<evidence type="ECO:0000256" key="3">
    <source>
        <dbReference type="ARBA" id="ARBA00022989"/>
    </source>
</evidence>
<reference evidence="7 8" key="1">
    <citation type="submission" date="2018-05" db="EMBL/GenBank/DDBJ databases">
        <title>Acuticoccus sediminis sp. nov., isolated from deep-sea sediment of Indian Ocean.</title>
        <authorList>
            <person name="Liu X."/>
            <person name="Lai Q."/>
            <person name="Du Y."/>
            <person name="Sun F."/>
            <person name="Zhang X."/>
            <person name="Wang S."/>
            <person name="Shao Z."/>
        </authorList>
    </citation>
    <scope>NUCLEOTIDE SEQUENCE [LARGE SCALE GENOMIC DNA]</scope>
    <source>
        <strain evidence="7 8">PTG4-2</strain>
    </source>
</reference>
<proteinExistence type="predicted"/>
<feature type="transmembrane region" description="Helical" evidence="6">
    <location>
        <begin position="103"/>
        <end position="127"/>
    </location>
</feature>
<feature type="compositionally biased region" description="Low complexity" evidence="5">
    <location>
        <begin position="225"/>
        <end position="234"/>
    </location>
</feature>
<dbReference type="PANTHER" id="PTHR36926:SF1">
    <property type="entry name" value="COLICIN V PRODUCTION PROTEIN"/>
    <property type="match status" value="1"/>
</dbReference>
<dbReference type="GO" id="GO:0016020">
    <property type="term" value="C:membrane"/>
    <property type="evidence" value="ECO:0007669"/>
    <property type="project" value="UniProtKB-SubCell"/>
</dbReference>
<keyword evidence="2 6" id="KW-0812">Transmembrane</keyword>
<dbReference type="PANTHER" id="PTHR36926">
    <property type="entry name" value="COLICIN V PRODUCTION PROTEIN"/>
    <property type="match status" value="1"/>
</dbReference>
<dbReference type="AlphaFoldDB" id="A0A8B2NLD7"/>
<sequence length="257" mass="26223">MNIAILDGVVIAVVFISAVLAMFRGFVREVLSIAAWVAAAILAYMFYEQALPYVSQYVDNQTIAIGLSAAGIFLVSLIVVSLITMKISDFVMDSPVGPVDRLVGFVFGAARGLLLVVVAVIFFNWLVAAPERPAWVTTAASYPRLSELGNRLLAAIPDDPERAIRGAFEDGAGSSTPPAGSQPTIGTPGAVPGTPGAVPATPGATPGTTSGTGTTSNQPSPQQEPATPGAPTTGGTSGTDDNTVIQPQPLGGNTSAN</sequence>
<keyword evidence="4 6" id="KW-0472">Membrane</keyword>
<name>A0A8B2NLD7_9HYPH</name>
<evidence type="ECO:0000256" key="4">
    <source>
        <dbReference type="ARBA" id="ARBA00023136"/>
    </source>
</evidence>
<evidence type="ECO:0000313" key="8">
    <source>
        <dbReference type="Proteomes" id="UP000249590"/>
    </source>
</evidence>
<feature type="region of interest" description="Disordered" evidence="5">
    <location>
        <begin position="165"/>
        <end position="257"/>
    </location>
</feature>
<dbReference type="EMBL" id="QHHQ01000006">
    <property type="protein sequence ID" value="RAH98905.1"/>
    <property type="molecule type" value="Genomic_DNA"/>
</dbReference>
<evidence type="ECO:0000256" key="5">
    <source>
        <dbReference type="SAM" id="MobiDB-lite"/>
    </source>
</evidence>
<accession>A0A8B2NLD7</accession>
<feature type="transmembrane region" description="Helical" evidence="6">
    <location>
        <begin position="62"/>
        <end position="83"/>
    </location>
</feature>
<feature type="compositionally biased region" description="Low complexity" evidence="5">
    <location>
        <begin position="183"/>
        <end position="216"/>
    </location>
</feature>
<organism evidence="7 8">
    <name type="scientific">Acuticoccus sediminis</name>
    <dbReference type="NCBI Taxonomy" id="2184697"/>
    <lineage>
        <taxon>Bacteria</taxon>
        <taxon>Pseudomonadati</taxon>
        <taxon>Pseudomonadota</taxon>
        <taxon>Alphaproteobacteria</taxon>
        <taxon>Hyphomicrobiales</taxon>
        <taxon>Amorphaceae</taxon>
        <taxon>Acuticoccus</taxon>
    </lineage>
</organism>
<keyword evidence="3 6" id="KW-1133">Transmembrane helix</keyword>
<dbReference type="InterPro" id="IPR003825">
    <property type="entry name" value="Colicin-V_CvpA"/>
</dbReference>
<dbReference type="Proteomes" id="UP000249590">
    <property type="component" value="Unassembled WGS sequence"/>
</dbReference>
<evidence type="ECO:0000256" key="6">
    <source>
        <dbReference type="SAM" id="Phobius"/>
    </source>
</evidence>
<comment type="subcellular location">
    <subcellularLocation>
        <location evidence="1">Membrane</location>
        <topology evidence="1">Multi-pass membrane protein</topology>
    </subcellularLocation>
</comment>
<feature type="compositionally biased region" description="Polar residues" evidence="5">
    <location>
        <begin position="173"/>
        <end position="182"/>
    </location>
</feature>
<evidence type="ECO:0000256" key="1">
    <source>
        <dbReference type="ARBA" id="ARBA00004141"/>
    </source>
</evidence>
<evidence type="ECO:0000313" key="7">
    <source>
        <dbReference type="EMBL" id="RAH98905.1"/>
    </source>
</evidence>
<evidence type="ECO:0000256" key="2">
    <source>
        <dbReference type="ARBA" id="ARBA00022692"/>
    </source>
</evidence>
<dbReference type="Pfam" id="PF02674">
    <property type="entry name" value="Colicin_V"/>
    <property type="match status" value="1"/>
</dbReference>
<dbReference type="InterPro" id="IPR052719">
    <property type="entry name" value="CvpA-like"/>
</dbReference>
<keyword evidence="8" id="KW-1185">Reference proteome</keyword>
<protein>
    <submittedName>
        <fullName evidence="7">Colicin V synthesis protein</fullName>
    </submittedName>
</protein>
<feature type="transmembrane region" description="Helical" evidence="6">
    <location>
        <begin position="30"/>
        <end position="47"/>
    </location>
</feature>
<feature type="transmembrane region" description="Helical" evidence="6">
    <location>
        <begin position="6"/>
        <end position="23"/>
    </location>
</feature>